<sequence length="113" mass="13114">MEKIGFTRCMDYLIDKVKVKEVVTDGHLQIAALMRNAAKYKGIEHQNDKWNGSKTLTKMIMKAAKSKENKVLIDWMPAIRNRFWFSSRICNGDEKALKATLLDMLLHIVNHHE</sequence>
<organism evidence="1 2">
    <name type="scientific">Holothuria leucospilota</name>
    <name type="common">Black long sea cucumber</name>
    <name type="synonym">Mertensiothuria leucospilota</name>
    <dbReference type="NCBI Taxonomy" id="206669"/>
    <lineage>
        <taxon>Eukaryota</taxon>
        <taxon>Metazoa</taxon>
        <taxon>Echinodermata</taxon>
        <taxon>Eleutherozoa</taxon>
        <taxon>Echinozoa</taxon>
        <taxon>Holothuroidea</taxon>
        <taxon>Aspidochirotacea</taxon>
        <taxon>Aspidochirotida</taxon>
        <taxon>Holothuriidae</taxon>
        <taxon>Holothuria</taxon>
    </lineage>
</organism>
<accession>A0A9Q1HBV4</accession>
<proteinExistence type="predicted"/>
<keyword evidence="2" id="KW-1185">Reference proteome</keyword>
<protein>
    <submittedName>
        <fullName evidence="1">Uncharacterized protein</fullName>
    </submittedName>
</protein>
<comment type="caution">
    <text evidence="1">The sequence shown here is derived from an EMBL/GenBank/DDBJ whole genome shotgun (WGS) entry which is preliminary data.</text>
</comment>
<dbReference type="AlphaFoldDB" id="A0A9Q1HBV4"/>
<dbReference type="OrthoDB" id="10064735at2759"/>
<dbReference type="PANTHER" id="PTHR31751">
    <property type="entry name" value="SI:CH211-108C17.2-RELATED-RELATED"/>
    <property type="match status" value="1"/>
</dbReference>
<dbReference type="EMBL" id="JAIZAY010000006">
    <property type="protein sequence ID" value="KAJ8039748.1"/>
    <property type="molecule type" value="Genomic_DNA"/>
</dbReference>
<dbReference type="Proteomes" id="UP001152320">
    <property type="component" value="Chromosome 6"/>
</dbReference>
<gene>
    <name evidence="1" type="ORF">HOLleu_13849</name>
</gene>
<dbReference type="PANTHER" id="PTHR31751:SF7">
    <property type="entry name" value="THAP-TYPE DOMAIN-CONTAINING PROTEIN"/>
    <property type="match status" value="1"/>
</dbReference>
<evidence type="ECO:0000313" key="2">
    <source>
        <dbReference type="Proteomes" id="UP001152320"/>
    </source>
</evidence>
<reference evidence="1" key="1">
    <citation type="submission" date="2021-10" db="EMBL/GenBank/DDBJ databases">
        <title>Tropical sea cucumber genome reveals ecological adaptation and Cuvierian tubules defense mechanism.</title>
        <authorList>
            <person name="Chen T."/>
        </authorList>
    </citation>
    <scope>NUCLEOTIDE SEQUENCE</scope>
    <source>
        <strain evidence="1">Nanhai2018</strain>
        <tissue evidence="1">Muscle</tissue>
    </source>
</reference>
<evidence type="ECO:0000313" key="1">
    <source>
        <dbReference type="EMBL" id="KAJ8039748.1"/>
    </source>
</evidence>
<name>A0A9Q1HBV4_HOLLE</name>